<keyword evidence="2" id="KW-1185">Reference proteome</keyword>
<gene>
    <name evidence="1" type="ORF">RRG08_020603</name>
</gene>
<dbReference type="EMBL" id="JAWDGP010002576">
    <property type="protein sequence ID" value="KAK3781915.1"/>
    <property type="molecule type" value="Genomic_DNA"/>
</dbReference>
<organism evidence="1 2">
    <name type="scientific">Elysia crispata</name>
    <name type="common">lettuce slug</name>
    <dbReference type="NCBI Taxonomy" id="231223"/>
    <lineage>
        <taxon>Eukaryota</taxon>
        <taxon>Metazoa</taxon>
        <taxon>Spiralia</taxon>
        <taxon>Lophotrochozoa</taxon>
        <taxon>Mollusca</taxon>
        <taxon>Gastropoda</taxon>
        <taxon>Heterobranchia</taxon>
        <taxon>Euthyneura</taxon>
        <taxon>Panpulmonata</taxon>
        <taxon>Sacoglossa</taxon>
        <taxon>Placobranchoidea</taxon>
        <taxon>Plakobranchidae</taxon>
        <taxon>Elysia</taxon>
    </lineage>
</organism>
<evidence type="ECO:0000313" key="1">
    <source>
        <dbReference type="EMBL" id="KAK3781915.1"/>
    </source>
</evidence>
<evidence type="ECO:0000313" key="2">
    <source>
        <dbReference type="Proteomes" id="UP001283361"/>
    </source>
</evidence>
<reference evidence="1" key="1">
    <citation type="journal article" date="2023" name="G3 (Bethesda)">
        <title>A reference genome for the long-term kleptoplast-retaining sea slug Elysia crispata morphotype clarki.</title>
        <authorList>
            <person name="Eastman K.E."/>
            <person name="Pendleton A.L."/>
            <person name="Shaikh M.A."/>
            <person name="Suttiyut T."/>
            <person name="Ogas R."/>
            <person name="Tomko P."/>
            <person name="Gavelis G."/>
            <person name="Widhalm J.R."/>
            <person name="Wisecaver J.H."/>
        </authorList>
    </citation>
    <scope>NUCLEOTIDE SEQUENCE</scope>
    <source>
        <strain evidence="1">ECLA1</strain>
    </source>
</reference>
<protein>
    <submittedName>
        <fullName evidence="1">Uncharacterized protein</fullName>
    </submittedName>
</protein>
<name>A0AAE1A6F3_9GAST</name>
<sequence length="145" mass="15769">MNHAKAWRSEWVCGGKTGRGGGGERVISILAFSVTGIISRKKNWGNKLGIYGTFRSNDVRRNCGLVSGASLNISARSPWEMDQLWGDPLINLALWSPALTSLEPLRINREMGGLVLWKRGRGEEFVAGLGLEIEEGWGEGGRGGT</sequence>
<comment type="caution">
    <text evidence="1">The sequence shown here is derived from an EMBL/GenBank/DDBJ whole genome shotgun (WGS) entry which is preliminary data.</text>
</comment>
<dbReference type="Proteomes" id="UP001283361">
    <property type="component" value="Unassembled WGS sequence"/>
</dbReference>
<dbReference type="AlphaFoldDB" id="A0AAE1A6F3"/>
<accession>A0AAE1A6F3</accession>
<proteinExistence type="predicted"/>